<evidence type="ECO:0000313" key="2">
    <source>
        <dbReference type="EMBL" id="GGB32626.1"/>
    </source>
</evidence>
<evidence type="ECO:0000313" key="3">
    <source>
        <dbReference type="Proteomes" id="UP000603352"/>
    </source>
</evidence>
<protein>
    <submittedName>
        <fullName evidence="2">Uncharacterized protein</fullName>
    </submittedName>
</protein>
<dbReference type="Proteomes" id="UP000603352">
    <property type="component" value="Unassembled WGS sequence"/>
</dbReference>
<feature type="region of interest" description="Disordered" evidence="1">
    <location>
        <begin position="88"/>
        <end position="119"/>
    </location>
</feature>
<proteinExistence type="predicted"/>
<gene>
    <name evidence="2" type="ORF">GCM10011505_12610</name>
</gene>
<feature type="region of interest" description="Disordered" evidence="1">
    <location>
        <begin position="40"/>
        <end position="67"/>
    </location>
</feature>
<accession>A0ABQ1IBL4</accession>
<sequence>MEGPDALRIRRFSWTFRAIPDITARERGIDAATSACVPMIPDNRGLGHMSDGRGGLSDLPPPRLRPLRPHIRPIAAIRHLSGGLHGCVGPAGPVTRRPNAMPVSRQDKATRSIVRRRSS</sequence>
<evidence type="ECO:0000256" key="1">
    <source>
        <dbReference type="SAM" id="MobiDB-lite"/>
    </source>
</evidence>
<name>A0ABQ1IBL4_9PROT</name>
<reference evidence="3" key="1">
    <citation type="journal article" date="2019" name="Int. J. Syst. Evol. Microbiol.">
        <title>The Global Catalogue of Microorganisms (GCM) 10K type strain sequencing project: providing services to taxonomists for standard genome sequencing and annotation.</title>
        <authorList>
            <consortium name="The Broad Institute Genomics Platform"/>
            <consortium name="The Broad Institute Genome Sequencing Center for Infectious Disease"/>
            <person name="Wu L."/>
            <person name="Ma J."/>
        </authorList>
    </citation>
    <scope>NUCLEOTIDE SEQUENCE [LARGE SCALE GENOMIC DNA]</scope>
    <source>
        <strain evidence="3">CGMCC 1.10188</strain>
    </source>
</reference>
<comment type="caution">
    <text evidence="2">The sequence shown here is derived from an EMBL/GenBank/DDBJ whole genome shotgun (WGS) entry which is preliminary data.</text>
</comment>
<dbReference type="EMBL" id="BMDZ01000009">
    <property type="protein sequence ID" value="GGB32626.1"/>
    <property type="molecule type" value="Genomic_DNA"/>
</dbReference>
<organism evidence="2 3">
    <name type="scientific">Tistrella bauzanensis</name>
    <dbReference type="NCBI Taxonomy" id="657419"/>
    <lineage>
        <taxon>Bacteria</taxon>
        <taxon>Pseudomonadati</taxon>
        <taxon>Pseudomonadota</taxon>
        <taxon>Alphaproteobacteria</taxon>
        <taxon>Geminicoccales</taxon>
        <taxon>Geminicoccaceae</taxon>
        <taxon>Tistrella</taxon>
    </lineage>
</organism>
<keyword evidence="3" id="KW-1185">Reference proteome</keyword>